<feature type="domain" description="DUF1214" evidence="2">
    <location>
        <begin position="317"/>
        <end position="421"/>
    </location>
</feature>
<dbReference type="AlphaFoldDB" id="A0AB33JQ12"/>
<proteinExistence type="predicted"/>
<feature type="domain" description="DUF1254" evidence="3">
    <location>
        <begin position="50"/>
        <end position="179"/>
    </location>
</feature>
<sequence length="517" mass="57009">MGAEGPTGPVTVRQTAADAWIWGYALLENYRTMYPQAIDDSDPRYVGGFGTFRHYPRPFTPANTDVVTPNNDTPYSWAWLDLRAEPWVVEVPAMDRYYVIPVHDLDTSYVGFVGSRTTGQEAGRYLITGPGHHDSPAEGFDRVLRADTNLVGILGRTYLAGPDDVPALEKIQSQYVLKPLSEHLHTAPPEVAEPQWPVWPEDALDSIEFFTLLDFLLGFFPVLPADADLRTRLAELGIGSGDFEPAALTEQVREQLRQGIADGRATLTAAASRAQDSTGWFGTRAQHGSDYLTRAVGVDKGLYGLPAEEAWYAGWLADDQGNQPPDAAKRDYVLHFPAGKLPPARFFWSATMYRLPERLLVDNPIDRYSIGDRTPGLVYGDDGSLTLYVQRERPAAPDRAANWLPAPDGPFSIAIRVYVPGPEVLDGRWQRPRPGSPRRTLATSPARKSSTDAGNVPGPEVLDGRWQRPRPGSPRRTLATSPADRPLLSTDTTATSRPARPRPAMPDTDHSDRAAHR</sequence>
<dbReference type="RefSeq" id="WP_407987567.1">
    <property type="nucleotide sequence ID" value="NZ_AP035881.2"/>
</dbReference>
<feature type="region of interest" description="Disordered" evidence="1">
    <location>
        <begin position="424"/>
        <end position="517"/>
    </location>
</feature>
<evidence type="ECO:0000259" key="3">
    <source>
        <dbReference type="Pfam" id="PF06863"/>
    </source>
</evidence>
<dbReference type="InterPro" id="IPR037050">
    <property type="entry name" value="DUF1254_sf"/>
</dbReference>
<organism evidence="4">
    <name type="scientific">Kitasatospora sp. CMC57</name>
    <dbReference type="NCBI Taxonomy" id="3231513"/>
    <lineage>
        <taxon>Bacteria</taxon>
        <taxon>Bacillati</taxon>
        <taxon>Actinomycetota</taxon>
        <taxon>Actinomycetes</taxon>
        <taxon>Kitasatosporales</taxon>
        <taxon>Streptomycetaceae</taxon>
        <taxon>Kitasatospora</taxon>
    </lineage>
</organism>
<dbReference type="InterPro" id="IPR010621">
    <property type="entry name" value="DUF1214"/>
</dbReference>
<accession>A0AB33JQ12</accession>
<protein>
    <submittedName>
        <fullName evidence="4">DUF1254 domain-containing protein</fullName>
    </submittedName>
</protein>
<dbReference type="PANTHER" id="PTHR36509">
    <property type="entry name" value="BLL3101 PROTEIN"/>
    <property type="match status" value="1"/>
</dbReference>
<reference evidence="4" key="1">
    <citation type="submission" date="2024-07" db="EMBL/GenBank/DDBJ databases">
        <title>Complete genome sequences of cellulolytic bacteria, Kitasatospora sp. CMC57 and Streptomyces sp. CMC78, isolated from Japanese agricultural soil.</title>
        <authorList>
            <person name="Hashimoto T."/>
            <person name="Ito M."/>
            <person name="Iwamoto M."/>
            <person name="Fukahori D."/>
            <person name="Shoda T."/>
            <person name="Sakoda M."/>
            <person name="Morohoshi T."/>
            <person name="Mitsuboshi M."/>
            <person name="Nishizawa T."/>
        </authorList>
    </citation>
    <scope>NUCLEOTIDE SEQUENCE</scope>
    <source>
        <strain evidence="4">CMC57</strain>
    </source>
</reference>
<feature type="compositionally biased region" description="Polar residues" evidence="1">
    <location>
        <begin position="441"/>
        <end position="453"/>
    </location>
</feature>
<gene>
    <name evidence="4" type="ORF">KCMC57_13800</name>
</gene>
<dbReference type="Pfam" id="PF06742">
    <property type="entry name" value="DUF1214"/>
    <property type="match status" value="1"/>
</dbReference>
<evidence type="ECO:0000313" key="4">
    <source>
        <dbReference type="EMBL" id="BFP45012.1"/>
    </source>
</evidence>
<dbReference type="InterPro" id="IPR010679">
    <property type="entry name" value="DUF1254"/>
</dbReference>
<evidence type="ECO:0000259" key="2">
    <source>
        <dbReference type="Pfam" id="PF06742"/>
    </source>
</evidence>
<name>A0AB33JQ12_9ACTN</name>
<dbReference type="InterPro" id="IPR037049">
    <property type="entry name" value="DUF1214_C_sf"/>
</dbReference>
<dbReference type="PANTHER" id="PTHR36509:SF2">
    <property type="entry name" value="BLL3101 PROTEIN"/>
    <property type="match status" value="1"/>
</dbReference>
<dbReference type="Gene3D" id="2.60.40.1610">
    <property type="entry name" value="Domain of unknown function DUF1254"/>
    <property type="match status" value="1"/>
</dbReference>
<feature type="compositionally biased region" description="Basic and acidic residues" evidence="1">
    <location>
        <begin position="507"/>
        <end position="517"/>
    </location>
</feature>
<evidence type="ECO:0000256" key="1">
    <source>
        <dbReference type="SAM" id="MobiDB-lite"/>
    </source>
</evidence>
<dbReference type="SUPFAM" id="SSF160935">
    <property type="entry name" value="VPA0735-like"/>
    <property type="match status" value="1"/>
</dbReference>
<dbReference type="Gene3D" id="2.60.120.600">
    <property type="entry name" value="Domain of unknown function DUF1214, C-terminal domain"/>
    <property type="match status" value="1"/>
</dbReference>
<dbReference type="Pfam" id="PF06863">
    <property type="entry name" value="DUF1254"/>
    <property type="match status" value="1"/>
</dbReference>
<dbReference type="EMBL" id="AP035881">
    <property type="protein sequence ID" value="BFP45012.1"/>
    <property type="molecule type" value="Genomic_DNA"/>
</dbReference>